<dbReference type="PANTHER" id="PTHR12147">
    <property type="entry name" value="METALLOPEPTIDASE M28 FAMILY MEMBER"/>
    <property type="match status" value="1"/>
</dbReference>
<dbReference type="InterPro" id="IPR007484">
    <property type="entry name" value="Peptidase_M28"/>
</dbReference>
<dbReference type="EMBL" id="JANBVO010000020">
    <property type="protein sequence ID" value="KAJ9143000.1"/>
    <property type="molecule type" value="Genomic_DNA"/>
</dbReference>
<dbReference type="InterPro" id="IPR045175">
    <property type="entry name" value="M28_fam"/>
</dbReference>
<evidence type="ECO:0000313" key="13">
    <source>
        <dbReference type="Proteomes" id="UP001174694"/>
    </source>
</evidence>
<dbReference type="Gene3D" id="3.50.30.30">
    <property type="match status" value="1"/>
</dbReference>
<dbReference type="GO" id="GO:0004177">
    <property type="term" value="F:aminopeptidase activity"/>
    <property type="evidence" value="ECO:0007669"/>
    <property type="project" value="UniProtKB-KW"/>
</dbReference>
<evidence type="ECO:0000256" key="6">
    <source>
        <dbReference type="ARBA" id="ARBA00022729"/>
    </source>
</evidence>
<comment type="cofactor">
    <cofactor evidence="1">
        <name>Zn(2+)</name>
        <dbReference type="ChEBI" id="CHEBI:29105"/>
    </cofactor>
</comment>
<evidence type="ECO:0000259" key="10">
    <source>
        <dbReference type="Pfam" id="PF02225"/>
    </source>
</evidence>
<dbReference type="SUPFAM" id="SSF52025">
    <property type="entry name" value="PA domain"/>
    <property type="match status" value="1"/>
</dbReference>
<evidence type="ECO:0000256" key="7">
    <source>
        <dbReference type="ARBA" id="ARBA00022801"/>
    </source>
</evidence>
<dbReference type="Pfam" id="PF04389">
    <property type="entry name" value="Peptidase_M28"/>
    <property type="match status" value="1"/>
</dbReference>
<dbReference type="EC" id="3.4.-.-" evidence="9"/>
<evidence type="ECO:0000313" key="12">
    <source>
        <dbReference type="EMBL" id="KAJ9143000.1"/>
    </source>
</evidence>
<evidence type="ECO:0000256" key="9">
    <source>
        <dbReference type="RuleBase" id="RU361240"/>
    </source>
</evidence>
<accession>A0AA38RV27</accession>
<dbReference type="GO" id="GO:0006508">
    <property type="term" value="P:proteolysis"/>
    <property type="evidence" value="ECO:0007669"/>
    <property type="project" value="UniProtKB-KW"/>
</dbReference>
<evidence type="ECO:0000256" key="4">
    <source>
        <dbReference type="ARBA" id="ARBA00022670"/>
    </source>
</evidence>
<dbReference type="Pfam" id="PF02225">
    <property type="entry name" value="PA"/>
    <property type="match status" value="1"/>
</dbReference>
<evidence type="ECO:0000256" key="5">
    <source>
        <dbReference type="ARBA" id="ARBA00022723"/>
    </source>
</evidence>
<dbReference type="SUPFAM" id="SSF53187">
    <property type="entry name" value="Zn-dependent exopeptidases"/>
    <property type="match status" value="1"/>
</dbReference>
<evidence type="ECO:0000256" key="1">
    <source>
        <dbReference type="ARBA" id="ARBA00001947"/>
    </source>
</evidence>
<dbReference type="InterPro" id="IPR041756">
    <property type="entry name" value="M28_SGAP-like"/>
</dbReference>
<dbReference type="GO" id="GO:0046872">
    <property type="term" value="F:metal ion binding"/>
    <property type="evidence" value="ECO:0007669"/>
    <property type="project" value="UniProtKB-KW"/>
</dbReference>
<evidence type="ECO:0000256" key="2">
    <source>
        <dbReference type="ARBA" id="ARBA00005957"/>
    </source>
</evidence>
<gene>
    <name evidence="12" type="ORF">NKR23_g6898</name>
</gene>
<dbReference type="InterPro" id="IPR046450">
    <property type="entry name" value="PA_dom_sf"/>
</dbReference>
<evidence type="ECO:0000256" key="8">
    <source>
        <dbReference type="ARBA" id="ARBA00022833"/>
    </source>
</evidence>
<proteinExistence type="inferred from homology"/>
<evidence type="ECO:0000256" key="3">
    <source>
        <dbReference type="ARBA" id="ARBA00022438"/>
    </source>
</evidence>
<dbReference type="FunFam" id="3.40.630.10:FF:000093">
    <property type="entry name" value="Peptide hydrolase"/>
    <property type="match status" value="1"/>
</dbReference>
<keyword evidence="5 9" id="KW-0479">Metal-binding</keyword>
<keyword evidence="3" id="KW-0031">Aminopeptidase</keyword>
<evidence type="ECO:0000259" key="11">
    <source>
        <dbReference type="Pfam" id="PF04389"/>
    </source>
</evidence>
<keyword evidence="4 9" id="KW-0645">Protease</keyword>
<feature type="chain" id="PRO_5041485136" description="Peptide hydrolase" evidence="9">
    <location>
        <begin position="19"/>
        <end position="507"/>
    </location>
</feature>
<feature type="domain" description="PA" evidence="10">
    <location>
        <begin position="148"/>
        <end position="220"/>
    </location>
</feature>
<feature type="signal peptide" evidence="9">
    <location>
        <begin position="1"/>
        <end position="18"/>
    </location>
</feature>
<sequence>MLKQLWLPVLAGLQGVTAQLPQSPIVGEQAPLSGKLVKPMIDSEALQASITADNLLKRAEELYEIAKLGEEEYNHPTRVIGSEGHLGTLSYIYSTIAELGDYYTLANQSFPAVSGNVFESRLVLGHEVPKTASPMSLTPPTKDKEPVHGDLILVENEGCDSSDYPVDVSGNIAFIRRGTCAFGAKSELAGKAGAAAAVIFDSADEDEGLHGTLGTPSPDHVATFGMAGSEAVPFIKKLRNGATIEAIAYIDSVVNIISTNNIVAQTIEGDSDNCVMLGGHSDSVPEGPGINDDGSGSLSLLEIATQLTKFTVNNCVRFAWWSGEEEGLLGSDYYVSVLSPEENAKIRLFMDYDMLGSPNFAYQVYNATNAVNPTGSEELRDLYVEWYKAHGLGYTFIPFDGRSDYDAFIRNGIPGGGIATGAEGVKTKQEAEIFGGKAGDWYDPCYHQLCDDVGNVNLTAWELNTKLVAHSVATFASSFKGFPERTLAVSATLYEETTRYHGSKLFI</sequence>
<dbReference type="Proteomes" id="UP001174694">
    <property type="component" value="Unassembled WGS sequence"/>
</dbReference>
<feature type="domain" description="Peptidase M28" evidence="11">
    <location>
        <begin position="261"/>
        <end position="470"/>
    </location>
</feature>
<comment type="caution">
    <text evidence="12">The sequence shown here is derived from an EMBL/GenBank/DDBJ whole genome shotgun (WGS) entry which is preliminary data.</text>
</comment>
<keyword evidence="8 9" id="KW-0862">Zinc</keyword>
<dbReference type="Gene3D" id="3.40.630.10">
    <property type="entry name" value="Zn peptidases"/>
    <property type="match status" value="1"/>
</dbReference>
<keyword evidence="13" id="KW-1185">Reference proteome</keyword>
<dbReference type="CDD" id="cd03876">
    <property type="entry name" value="M28_SGAP_like"/>
    <property type="match status" value="1"/>
</dbReference>
<protein>
    <recommendedName>
        <fullName evidence="9">Peptide hydrolase</fullName>
        <ecNumber evidence="9">3.4.-.-</ecNumber>
    </recommendedName>
</protein>
<organism evidence="12 13">
    <name type="scientific">Pleurostoma richardsiae</name>
    <dbReference type="NCBI Taxonomy" id="41990"/>
    <lineage>
        <taxon>Eukaryota</taxon>
        <taxon>Fungi</taxon>
        <taxon>Dikarya</taxon>
        <taxon>Ascomycota</taxon>
        <taxon>Pezizomycotina</taxon>
        <taxon>Sordariomycetes</taxon>
        <taxon>Sordariomycetidae</taxon>
        <taxon>Calosphaeriales</taxon>
        <taxon>Pleurostomataceae</taxon>
        <taxon>Pleurostoma</taxon>
    </lineage>
</organism>
<dbReference type="AlphaFoldDB" id="A0AA38RV27"/>
<dbReference type="InterPro" id="IPR003137">
    <property type="entry name" value="PA_domain"/>
</dbReference>
<reference evidence="12" key="1">
    <citation type="submission" date="2022-07" db="EMBL/GenBank/DDBJ databases">
        <title>Fungi with potential for degradation of polypropylene.</title>
        <authorList>
            <person name="Gostincar C."/>
        </authorList>
    </citation>
    <scope>NUCLEOTIDE SEQUENCE</scope>
    <source>
        <strain evidence="12">EXF-13308</strain>
    </source>
</reference>
<dbReference type="PANTHER" id="PTHR12147:SF17">
    <property type="entry name" value="AMINOPEPTIDASE Y"/>
    <property type="match status" value="1"/>
</dbReference>
<name>A0AA38RV27_9PEZI</name>
<keyword evidence="6 9" id="KW-0732">Signal</keyword>
<dbReference type="GO" id="GO:0008235">
    <property type="term" value="F:metalloexopeptidase activity"/>
    <property type="evidence" value="ECO:0007669"/>
    <property type="project" value="InterPro"/>
</dbReference>
<keyword evidence="7 9" id="KW-0378">Hydrolase</keyword>
<comment type="similarity">
    <text evidence="2">Belongs to the peptidase M28 family. M28A subfamily.</text>
</comment>